<keyword evidence="3" id="KW-0833">Ubl conjugation pathway</keyword>
<sequence>MVCKDRLSCRTAECEAEFEVANFTAVCAVTKTRSKGKDSFHEVLSNPILCYGDYQFGIAVVWGADKNGNPDRDKNIGIYVQRMDRTKGSPSVHITMSLLNRDPSKNKKFGATELYEAIGIGSASGWSPSFGAGIPGLTLGLVLDPAKGWLHENVLRVSAKLTLVLGLEKGWQAQPMPNMQQEVCESFQTLLDSARLADVTLVVGGERIEAHSLVLMARSSVFDAMFSTSMRESREKEVVIEDLKPSAVRELLSFFYAGSVKKETLDQDDTTLHLLQAAHRYEAAPLIEVCTQALRSRLTADNVSERLEIADLMGCPVLREQCLEFMQRHMADVKATDAYSRLVERHPSLLKDIVDAISGPPRKKRRQ</sequence>
<evidence type="ECO:0000259" key="5">
    <source>
        <dbReference type="PROSITE" id="PS50097"/>
    </source>
</evidence>
<dbReference type="Pfam" id="PF24570">
    <property type="entry name" value="BACK_BPM_SPOP"/>
    <property type="match status" value="1"/>
</dbReference>
<dbReference type="Gene3D" id="1.25.40.420">
    <property type="match status" value="1"/>
</dbReference>
<name>A0A7S2EZD4_9DINO</name>
<dbReference type="PANTHER" id="PTHR24413">
    <property type="entry name" value="SPECKLE-TYPE POZ PROTEIN"/>
    <property type="match status" value="1"/>
</dbReference>
<dbReference type="InterPro" id="IPR000210">
    <property type="entry name" value="BTB/POZ_dom"/>
</dbReference>
<dbReference type="AlphaFoldDB" id="A0A7S2EZD4"/>
<evidence type="ECO:0000256" key="4">
    <source>
        <dbReference type="ARBA" id="ARBA00023242"/>
    </source>
</evidence>
<dbReference type="EMBL" id="HBGQ01001572">
    <property type="protein sequence ID" value="CAD9364380.1"/>
    <property type="molecule type" value="Transcribed_RNA"/>
</dbReference>
<dbReference type="InterPro" id="IPR056423">
    <property type="entry name" value="BACK_BPM_SPOP"/>
</dbReference>
<accession>A0A7S2EZD4</accession>
<reference evidence="6" key="1">
    <citation type="submission" date="2021-01" db="EMBL/GenBank/DDBJ databases">
        <authorList>
            <person name="Corre E."/>
            <person name="Pelletier E."/>
            <person name="Niang G."/>
            <person name="Scheremetjew M."/>
            <person name="Finn R."/>
            <person name="Kale V."/>
            <person name="Holt S."/>
            <person name="Cochrane G."/>
            <person name="Meng A."/>
            <person name="Brown T."/>
            <person name="Cohen L."/>
        </authorList>
    </citation>
    <scope>NUCLEOTIDE SEQUENCE</scope>
    <source>
        <strain evidence="6">CCMP2222</strain>
    </source>
</reference>
<proteinExistence type="inferred from homology"/>
<evidence type="ECO:0000256" key="1">
    <source>
        <dbReference type="ARBA" id="ARBA00004123"/>
    </source>
</evidence>
<dbReference type="SUPFAM" id="SSF54695">
    <property type="entry name" value="POZ domain"/>
    <property type="match status" value="1"/>
</dbReference>
<gene>
    <name evidence="6" type="ORF">AAND1436_LOCUS838</name>
</gene>
<dbReference type="InterPro" id="IPR011333">
    <property type="entry name" value="SKP1/BTB/POZ_sf"/>
</dbReference>
<dbReference type="Pfam" id="PF00651">
    <property type="entry name" value="BTB"/>
    <property type="match status" value="1"/>
</dbReference>
<dbReference type="SMART" id="SM00225">
    <property type="entry name" value="BTB"/>
    <property type="match status" value="1"/>
</dbReference>
<evidence type="ECO:0000256" key="3">
    <source>
        <dbReference type="ARBA" id="ARBA00022786"/>
    </source>
</evidence>
<protein>
    <recommendedName>
        <fullName evidence="5">BTB domain-containing protein</fullName>
    </recommendedName>
</protein>
<keyword evidence="4" id="KW-0539">Nucleus</keyword>
<evidence type="ECO:0000313" key="6">
    <source>
        <dbReference type="EMBL" id="CAD9364380.1"/>
    </source>
</evidence>
<dbReference type="PROSITE" id="PS50097">
    <property type="entry name" value="BTB"/>
    <property type="match status" value="1"/>
</dbReference>
<feature type="domain" description="BTB" evidence="5">
    <location>
        <begin position="197"/>
        <end position="264"/>
    </location>
</feature>
<dbReference type="Gene3D" id="3.30.710.10">
    <property type="entry name" value="Potassium Channel Kv1.1, Chain A"/>
    <property type="match status" value="1"/>
</dbReference>
<evidence type="ECO:0000256" key="2">
    <source>
        <dbReference type="ARBA" id="ARBA00010846"/>
    </source>
</evidence>
<comment type="subcellular location">
    <subcellularLocation>
        <location evidence="1">Nucleus</location>
    </subcellularLocation>
</comment>
<dbReference type="CDD" id="cd18186">
    <property type="entry name" value="BTB_POZ_ZBTB_KLHL-like"/>
    <property type="match status" value="1"/>
</dbReference>
<organism evidence="6">
    <name type="scientific">Alexandrium andersonii</name>
    <dbReference type="NCBI Taxonomy" id="327968"/>
    <lineage>
        <taxon>Eukaryota</taxon>
        <taxon>Sar</taxon>
        <taxon>Alveolata</taxon>
        <taxon>Dinophyceae</taxon>
        <taxon>Gonyaulacales</taxon>
        <taxon>Pyrocystaceae</taxon>
        <taxon>Alexandrium</taxon>
    </lineage>
</organism>
<dbReference type="GO" id="GO:0005634">
    <property type="term" value="C:nucleus"/>
    <property type="evidence" value="ECO:0007669"/>
    <property type="project" value="UniProtKB-SubCell"/>
</dbReference>
<comment type="similarity">
    <text evidence="2">Belongs to the Tdpoz family.</text>
</comment>